<dbReference type="GO" id="GO:0003848">
    <property type="term" value="F:2-amino-4-hydroxy-6-hydroxymethyldihydropteridine diphosphokinase activity"/>
    <property type="evidence" value="ECO:0007669"/>
    <property type="project" value="UniProtKB-EC"/>
</dbReference>
<keyword evidence="5 14" id="KW-0808">Transferase</keyword>
<dbReference type="CDD" id="cd00483">
    <property type="entry name" value="HPPK"/>
    <property type="match status" value="1"/>
</dbReference>
<name>A0ABS9BD29_9BACT</name>
<dbReference type="Proteomes" id="UP001200145">
    <property type="component" value="Unassembled WGS sequence"/>
</dbReference>
<dbReference type="InterPro" id="IPR035907">
    <property type="entry name" value="Hppk_sf"/>
</dbReference>
<dbReference type="EC" id="2.7.6.3" evidence="3"/>
<dbReference type="Pfam" id="PF01288">
    <property type="entry name" value="HPPK"/>
    <property type="match status" value="1"/>
</dbReference>
<evidence type="ECO:0000256" key="4">
    <source>
        <dbReference type="ARBA" id="ARBA00016218"/>
    </source>
</evidence>
<keyword evidence="9" id="KW-0289">Folate biosynthesis</keyword>
<sequence length="161" mass="18240">MHTAYLLMGGNIGNREEYLQQASLLINQLAGRVEKSSSIYETAAWGNTNQSAFLNQAVQINTRLTAPELMTTLLLIEEKMGRKRLDKYGPRVIDIDILLYDQEVHATPHVRIPHPELPNRRFALEPLNELAPNLVHPLLHRSVNELLNSCEDPLPVTKLKT</sequence>
<dbReference type="Gene3D" id="3.30.70.560">
    <property type="entry name" value="7,8-Dihydro-6-hydroxymethylpterin-pyrophosphokinase HPPK"/>
    <property type="match status" value="1"/>
</dbReference>
<keyword evidence="15" id="KW-1185">Reference proteome</keyword>
<protein>
    <recommendedName>
        <fullName evidence="4">2-amino-4-hydroxy-6-hydroxymethyldihydropteridine pyrophosphokinase</fullName>
        <ecNumber evidence="3">2.7.6.3</ecNumber>
    </recommendedName>
    <alternativeName>
        <fullName evidence="11">6-hydroxymethyl-7,8-dihydropterin pyrophosphokinase</fullName>
    </alternativeName>
    <alternativeName>
        <fullName evidence="12">7,8-dihydro-6-hydroxymethylpterin-pyrophosphokinase</fullName>
    </alternativeName>
</protein>
<dbReference type="InterPro" id="IPR000550">
    <property type="entry name" value="Hppk"/>
</dbReference>
<evidence type="ECO:0000256" key="11">
    <source>
        <dbReference type="ARBA" id="ARBA00029766"/>
    </source>
</evidence>
<evidence type="ECO:0000256" key="12">
    <source>
        <dbReference type="ARBA" id="ARBA00033413"/>
    </source>
</evidence>
<comment type="function">
    <text evidence="10">Catalyzes the transfer of pyrophosphate from adenosine triphosphate (ATP) to 6-hydroxymethyl-7,8-dihydropterin, an enzymatic step in folate biosynthesis pathway.</text>
</comment>
<gene>
    <name evidence="14" type="primary">folK</name>
    <name evidence="14" type="ORF">L0U88_01865</name>
</gene>
<evidence type="ECO:0000259" key="13">
    <source>
        <dbReference type="PROSITE" id="PS00794"/>
    </source>
</evidence>
<evidence type="ECO:0000256" key="6">
    <source>
        <dbReference type="ARBA" id="ARBA00022741"/>
    </source>
</evidence>
<comment type="caution">
    <text evidence="14">The sequence shown here is derived from an EMBL/GenBank/DDBJ whole genome shotgun (WGS) entry which is preliminary data.</text>
</comment>
<evidence type="ECO:0000256" key="3">
    <source>
        <dbReference type="ARBA" id="ARBA00013253"/>
    </source>
</evidence>
<accession>A0ABS9BD29</accession>
<comment type="similarity">
    <text evidence="2">Belongs to the HPPK family.</text>
</comment>
<feature type="domain" description="7,8-dihydro-6-hydroxymethylpterin-pyrophosphokinase" evidence="13">
    <location>
        <begin position="87"/>
        <end position="98"/>
    </location>
</feature>
<dbReference type="PANTHER" id="PTHR43071">
    <property type="entry name" value="2-AMINO-4-HYDROXY-6-HYDROXYMETHYLDIHYDROPTERIDINE PYROPHOSPHOKINASE"/>
    <property type="match status" value="1"/>
</dbReference>
<proteinExistence type="inferred from homology"/>
<evidence type="ECO:0000256" key="5">
    <source>
        <dbReference type="ARBA" id="ARBA00022679"/>
    </source>
</evidence>
<keyword evidence="6" id="KW-0547">Nucleotide-binding</keyword>
<evidence type="ECO:0000256" key="1">
    <source>
        <dbReference type="ARBA" id="ARBA00005051"/>
    </source>
</evidence>
<dbReference type="RefSeq" id="WP_234863904.1">
    <property type="nucleotide sequence ID" value="NZ_JAKEVY010000001.1"/>
</dbReference>
<keyword evidence="7" id="KW-0418">Kinase</keyword>
<dbReference type="PROSITE" id="PS00794">
    <property type="entry name" value="HPPK"/>
    <property type="match status" value="1"/>
</dbReference>
<dbReference type="PANTHER" id="PTHR43071:SF1">
    <property type="entry name" value="2-AMINO-4-HYDROXY-6-HYDROXYMETHYLDIHYDROPTERIDINE PYROPHOSPHOKINASE"/>
    <property type="match status" value="1"/>
</dbReference>
<keyword evidence="8" id="KW-0067">ATP-binding</keyword>
<evidence type="ECO:0000313" key="15">
    <source>
        <dbReference type="Proteomes" id="UP001200145"/>
    </source>
</evidence>
<comment type="pathway">
    <text evidence="1">Cofactor biosynthesis; tetrahydrofolate biosynthesis; 2-amino-4-hydroxy-6-hydroxymethyl-7,8-dihydropteridine diphosphate from 7,8-dihydroneopterin triphosphate: step 4/4.</text>
</comment>
<dbReference type="EMBL" id="JAKEVY010000001">
    <property type="protein sequence ID" value="MCF1713371.1"/>
    <property type="molecule type" value="Genomic_DNA"/>
</dbReference>
<evidence type="ECO:0000256" key="9">
    <source>
        <dbReference type="ARBA" id="ARBA00022909"/>
    </source>
</evidence>
<dbReference type="NCBIfam" id="TIGR01498">
    <property type="entry name" value="folK"/>
    <property type="match status" value="1"/>
</dbReference>
<evidence type="ECO:0000256" key="10">
    <source>
        <dbReference type="ARBA" id="ARBA00029409"/>
    </source>
</evidence>
<evidence type="ECO:0000256" key="8">
    <source>
        <dbReference type="ARBA" id="ARBA00022840"/>
    </source>
</evidence>
<evidence type="ECO:0000256" key="2">
    <source>
        <dbReference type="ARBA" id="ARBA00005810"/>
    </source>
</evidence>
<evidence type="ECO:0000256" key="7">
    <source>
        <dbReference type="ARBA" id="ARBA00022777"/>
    </source>
</evidence>
<evidence type="ECO:0000313" key="14">
    <source>
        <dbReference type="EMBL" id="MCF1713371.1"/>
    </source>
</evidence>
<reference evidence="14 15" key="1">
    <citation type="submission" date="2022-01" db="EMBL/GenBank/DDBJ databases">
        <title>Flavihumibacter sp. nov., isolated from sediment of a river.</title>
        <authorList>
            <person name="Liu H."/>
        </authorList>
    </citation>
    <scope>NUCLEOTIDE SEQUENCE [LARGE SCALE GENOMIC DNA]</scope>
    <source>
        <strain evidence="14 15">RY-1</strain>
    </source>
</reference>
<organism evidence="14 15">
    <name type="scientific">Flavihumibacter fluminis</name>
    <dbReference type="NCBI Taxonomy" id="2909236"/>
    <lineage>
        <taxon>Bacteria</taxon>
        <taxon>Pseudomonadati</taxon>
        <taxon>Bacteroidota</taxon>
        <taxon>Chitinophagia</taxon>
        <taxon>Chitinophagales</taxon>
        <taxon>Chitinophagaceae</taxon>
        <taxon>Flavihumibacter</taxon>
    </lineage>
</organism>
<dbReference type="SUPFAM" id="SSF55083">
    <property type="entry name" value="6-hydroxymethyl-7,8-dihydropterin pyrophosphokinase, HPPK"/>
    <property type="match status" value="1"/>
</dbReference>